<dbReference type="InterPro" id="IPR023393">
    <property type="entry name" value="START-like_dom_sf"/>
</dbReference>
<evidence type="ECO:0000313" key="1">
    <source>
        <dbReference type="EMBL" id="KAB1639484.1"/>
    </source>
</evidence>
<keyword evidence="2" id="KW-1185">Reference proteome</keyword>
<dbReference type="SUPFAM" id="SSF55961">
    <property type="entry name" value="Bet v1-like"/>
    <property type="match status" value="1"/>
</dbReference>
<gene>
    <name evidence="1" type="ORF">F8O03_03880</name>
</gene>
<dbReference type="InterPro" id="IPR019587">
    <property type="entry name" value="Polyketide_cyclase/dehydratase"/>
</dbReference>
<dbReference type="OrthoDB" id="197829at2"/>
<dbReference type="RefSeq" id="WP_151422662.1">
    <property type="nucleotide sequence ID" value="NZ_WBJX01000001.1"/>
</dbReference>
<sequence>MPQLEASVIVPLSPDEAFALAHTVGEGRSWDPGVVRSQYIRGASAPAPGAHFFTKTPSGRRMILELRVVHAPLMSSAEMVKGPAWLASFGEGWRFEAVDGGTKATWKYTYKLASPVFASTLGAATKPVFERELQERAEAFASRAEQLAAV</sequence>
<evidence type="ECO:0000313" key="2">
    <source>
        <dbReference type="Proteomes" id="UP000490386"/>
    </source>
</evidence>
<dbReference type="AlphaFoldDB" id="A0A7J5B5W5"/>
<name>A0A7J5B5W5_9MICO</name>
<proteinExistence type="predicted"/>
<dbReference type="Proteomes" id="UP000490386">
    <property type="component" value="Unassembled WGS sequence"/>
</dbReference>
<accession>A0A7J5B5W5</accession>
<reference evidence="1 2" key="1">
    <citation type="submission" date="2019-09" db="EMBL/GenBank/DDBJ databases">
        <title>Phylogeny of genus Pseudoclavibacter and closely related genus.</title>
        <authorList>
            <person name="Li Y."/>
        </authorList>
    </citation>
    <scope>NUCLEOTIDE SEQUENCE [LARGE SCALE GENOMIC DNA]</scope>
    <source>
        <strain evidence="1 2">THG-MD12</strain>
    </source>
</reference>
<organism evidence="1 2">
    <name type="scientific">Pseudoclavibacter terrae</name>
    <dbReference type="NCBI Taxonomy" id="1530195"/>
    <lineage>
        <taxon>Bacteria</taxon>
        <taxon>Bacillati</taxon>
        <taxon>Actinomycetota</taxon>
        <taxon>Actinomycetes</taxon>
        <taxon>Micrococcales</taxon>
        <taxon>Microbacteriaceae</taxon>
        <taxon>Pseudoclavibacter</taxon>
    </lineage>
</organism>
<dbReference type="EMBL" id="WBJX01000001">
    <property type="protein sequence ID" value="KAB1639484.1"/>
    <property type="molecule type" value="Genomic_DNA"/>
</dbReference>
<dbReference type="Gene3D" id="3.30.530.20">
    <property type="match status" value="1"/>
</dbReference>
<protein>
    <submittedName>
        <fullName evidence="1">SRPBCC family protein</fullName>
    </submittedName>
</protein>
<comment type="caution">
    <text evidence="1">The sequence shown here is derived from an EMBL/GenBank/DDBJ whole genome shotgun (WGS) entry which is preliminary data.</text>
</comment>
<dbReference type="Pfam" id="PF10604">
    <property type="entry name" value="Polyketide_cyc2"/>
    <property type="match status" value="1"/>
</dbReference>